<dbReference type="GO" id="GO:0016020">
    <property type="term" value="C:membrane"/>
    <property type="evidence" value="ECO:0007669"/>
    <property type="project" value="UniProtKB-SubCell"/>
</dbReference>
<comment type="subcellular location">
    <subcellularLocation>
        <location evidence="1">Membrane</location>
        <topology evidence="1">Multi-pass membrane protein</topology>
    </subcellularLocation>
</comment>
<reference evidence="9 10" key="1">
    <citation type="submission" date="2020-11" db="EMBL/GenBank/DDBJ databases">
        <title>Kefir isolates.</title>
        <authorList>
            <person name="Marcisauskas S."/>
            <person name="Kim Y."/>
            <person name="Blasche S."/>
        </authorList>
    </citation>
    <scope>NUCLEOTIDE SEQUENCE [LARGE SCALE GENOMIC DNA]</scope>
    <source>
        <strain evidence="9 10">KR</strain>
    </source>
</reference>
<dbReference type="FunFam" id="3.10.580.10:FF:000053">
    <property type="entry name" value="Unplaced genomic scaffold supercont1.12, whole genome shotgun sequence"/>
    <property type="match status" value="1"/>
</dbReference>
<feature type="region of interest" description="Disordered" evidence="6">
    <location>
        <begin position="440"/>
        <end position="480"/>
    </location>
</feature>
<dbReference type="OrthoDB" id="2529945at2759"/>
<evidence type="ECO:0000256" key="4">
    <source>
        <dbReference type="ARBA" id="ARBA00023136"/>
    </source>
</evidence>
<feature type="transmembrane region" description="Helical" evidence="7">
    <location>
        <begin position="213"/>
        <end position="232"/>
    </location>
</feature>
<feature type="region of interest" description="Disordered" evidence="6">
    <location>
        <begin position="823"/>
        <end position="929"/>
    </location>
</feature>
<organism evidence="9 10">
    <name type="scientific">Rhodotorula mucilaginosa</name>
    <name type="common">Yeast</name>
    <name type="synonym">Rhodotorula rubra</name>
    <dbReference type="NCBI Taxonomy" id="5537"/>
    <lineage>
        <taxon>Eukaryota</taxon>
        <taxon>Fungi</taxon>
        <taxon>Dikarya</taxon>
        <taxon>Basidiomycota</taxon>
        <taxon>Pucciniomycotina</taxon>
        <taxon>Microbotryomycetes</taxon>
        <taxon>Sporidiobolales</taxon>
        <taxon>Sporidiobolaceae</taxon>
        <taxon>Rhodotorula</taxon>
    </lineage>
</organism>
<dbReference type="Gene3D" id="3.10.580.10">
    <property type="entry name" value="CBS-domain"/>
    <property type="match status" value="1"/>
</dbReference>
<feature type="compositionally biased region" description="Gly residues" evidence="6">
    <location>
        <begin position="661"/>
        <end position="676"/>
    </location>
</feature>
<evidence type="ECO:0000259" key="8">
    <source>
        <dbReference type="PROSITE" id="PS51846"/>
    </source>
</evidence>
<dbReference type="AlphaFoldDB" id="A0A9P7B674"/>
<feature type="transmembrane region" description="Helical" evidence="7">
    <location>
        <begin position="187"/>
        <end position="207"/>
    </location>
</feature>
<feature type="compositionally biased region" description="Polar residues" evidence="6">
    <location>
        <begin position="456"/>
        <end position="465"/>
    </location>
</feature>
<dbReference type="Proteomes" id="UP000777482">
    <property type="component" value="Unassembled WGS sequence"/>
</dbReference>
<evidence type="ECO:0000256" key="1">
    <source>
        <dbReference type="ARBA" id="ARBA00004141"/>
    </source>
</evidence>
<feature type="region of interest" description="Disordered" evidence="6">
    <location>
        <begin position="581"/>
        <end position="720"/>
    </location>
</feature>
<dbReference type="PANTHER" id="PTHR12064:SF90">
    <property type="entry name" value="CNNM TRANSMEMBRANE DOMAIN-CONTAINING PROTEIN"/>
    <property type="match status" value="1"/>
</dbReference>
<feature type="transmembrane region" description="Helical" evidence="7">
    <location>
        <begin position="244"/>
        <end position="267"/>
    </location>
</feature>
<sequence>MIQATPSVRTTQNATIPTSTAAASDDAEPDDPGLTPLSAYARRIATPARLKHTTTTSILKYALILLVCVALWCSNGVAAAATPVVSIEQQWSDSPSYTAPWLGNLAKRQAANTCACKSETGTKHDAAFVVKACFIPVLVVFSGISAGLTLGYMSLDTTQLQVLSKTGNEKQRKAAQKVLPLRSNGHLLLITLLIANMLFNETLPVIAESVMGGGIQAVVASTVLVIIFAEIIPQTVCSRFGLQIGAAMVPFVRVIIYVFFVVAWPVAKLLEFLLGAHEGIVYRRAELKELVAMHATSAGHGDLQTDTVTIVGATLDLQAKVVRDAMTPLSSVFSLPIDTKLDYSTLGRILKAGHSRIPVYEEVPVEGFADPIDKASSSSKRMRRQIIGVLLTKQLILLDPEDAVPLRDIPMSSLPKVSEDLPLLQILNTFQEGRSHIAAVHRSPNRKASCPPRLVTIQSRSSLTETDLERGDSAKVEEQEDGGAAGFFHKIFRKRSHSSSSASSSTKGKSDSDDKKGPVDSALNASETGLIYDESETDEPCVGIITLEDVIEELIGEEILDETDADETHQPAMLHYVPPEAAGKVGDLNGPPPAPSTGLGRQPQSKQSSLGGIASTVGRLGKGMVRSRSAPGKDREGSSGAAPPGTFVGDGTPVTGTNAGTLGGALGWGSGAFGGGGRKRSASPRKNSTPTPISASAPLGSRKSTPIPTTPVTPVNPESPVVIGGATVVDEPQSMTPVTEDAPTRPASVVRNTTSGANTPATGSTTPILAAAPGPPLGIRGGTTIPLLSDAVLVERGRRKLVAQGADPAGVSAANLRLAGAGLNVSQPPSRSATPAGLLRLDPVAGGAGATGTIAASSGGAAPPPPPPPQVTTRSQSSSGQPRQKGGAFKSLSTSKPLPQEARLGRTAAETKGETPDVEAGPSSSPSEL</sequence>
<dbReference type="InterPro" id="IPR044751">
    <property type="entry name" value="Ion_transp-like_CBS"/>
</dbReference>
<dbReference type="PANTHER" id="PTHR12064">
    <property type="entry name" value="METAL TRANSPORTER CNNM"/>
    <property type="match status" value="1"/>
</dbReference>
<dbReference type="InterPro" id="IPR045095">
    <property type="entry name" value="ACDP"/>
</dbReference>
<feature type="transmembrane region" description="Helical" evidence="7">
    <location>
        <begin position="128"/>
        <end position="155"/>
    </location>
</feature>
<feature type="region of interest" description="Disordered" evidence="6">
    <location>
        <begin position="1"/>
        <end position="32"/>
    </location>
</feature>
<dbReference type="CDD" id="cd04590">
    <property type="entry name" value="CBS_pair_CorC_HlyC_assoc"/>
    <property type="match status" value="1"/>
</dbReference>
<evidence type="ECO:0000256" key="7">
    <source>
        <dbReference type="SAM" id="Phobius"/>
    </source>
</evidence>
<dbReference type="GO" id="GO:0010960">
    <property type="term" value="P:magnesium ion homeostasis"/>
    <property type="evidence" value="ECO:0007669"/>
    <property type="project" value="InterPro"/>
</dbReference>
<dbReference type="Pfam" id="PF01595">
    <property type="entry name" value="CNNM"/>
    <property type="match status" value="1"/>
</dbReference>
<dbReference type="GO" id="GO:0005737">
    <property type="term" value="C:cytoplasm"/>
    <property type="evidence" value="ECO:0007669"/>
    <property type="project" value="TreeGrafter"/>
</dbReference>
<comment type="caution">
    <text evidence="9">The sequence shown here is derived from an EMBL/GenBank/DDBJ whole genome shotgun (WGS) entry which is preliminary data.</text>
</comment>
<feature type="compositionally biased region" description="Low complexity" evidence="6">
    <location>
        <begin position="705"/>
        <end position="720"/>
    </location>
</feature>
<keyword evidence="2 5" id="KW-0812">Transmembrane</keyword>
<keyword evidence="3 5" id="KW-1133">Transmembrane helix</keyword>
<gene>
    <name evidence="9" type="ORF">C6P46_003535</name>
</gene>
<evidence type="ECO:0000313" key="9">
    <source>
        <dbReference type="EMBL" id="KAG0662142.1"/>
    </source>
</evidence>
<dbReference type="GO" id="GO:0030026">
    <property type="term" value="P:intracellular manganese ion homeostasis"/>
    <property type="evidence" value="ECO:0007669"/>
    <property type="project" value="TreeGrafter"/>
</dbReference>
<accession>A0A9P7B674</accession>
<keyword evidence="4 5" id="KW-0472">Membrane</keyword>
<evidence type="ECO:0000256" key="5">
    <source>
        <dbReference type="PROSITE-ProRule" id="PRU01193"/>
    </source>
</evidence>
<feature type="compositionally biased region" description="Basic and acidic residues" evidence="6">
    <location>
        <begin position="508"/>
        <end position="518"/>
    </location>
</feature>
<evidence type="ECO:0000256" key="2">
    <source>
        <dbReference type="ARBA" id="ARBA00022692"/>
    </source>
</evidence>
<feature type="transmembrane region" description="Helical" evidence="7">
    <location>
        <begin position="58"/>
        <end position="81"/>
    </location>
</feature>
<proteinExistence type="predicted"/>
<dbReference type="EMBL" id="PUHQ01000029">
    <property type="protein sequence ID" value="KAG0662142.1"/>
    <property type="molecule type" value="Genomic_DNA"/>
</dbReference>
<feature type="domain" description="CNNM transmembrane" evidence="8">
    <location>
        <begin position="124"/>
        <end position="307"/>
    </location>
</feature>
<feature type="region of interest" description="Disordered" evidence="6">
    <location>
        <begin position="734"/>
        <end position="774"/>
    </location>
</feature>
<feature type="compositionally biased region" description="Polar residues" evidence="6">
    <location>
        <begin position="684"/>
        <end position="694"/>
    </location>
</feature>
<keyword evidence="10" id="KW-1185">Reference proteome</keyword>
<dbReference type="SUPFAM" id="SSF54631">
    <property type="entry name" value="CBS-domain pair"/>
    <property type="match status" value="1"/>
</dbReference>
<feature type="compositionally biased region" description="Low complexity" evidence="6">
    <location>
        <begin position="851"/>
        <end position="861"/>
    </location>
</feature>
<protein>
    <recommendedName>
        <fullName evidence="8">CNNM transmembrane domain-containing protein</fullName>
    </recommendedName>
</protein>
<feature type="compositionally biased region" description="Polar residues" evidence="6">
    <location>
        <begin position="1"/>
        <end position="13"/>
    </location>
</feature>
<evidence type="ECO:0000256" key="6">
    <source>
        <dbReference type="SAM" id="MobiDB-lite"/>
    </source>
</evidence>
<feature type="compositionally biased region" description="Polar residues" evidence="6">
    <location>
        <begin position="871"/>
        <end position="882"/>
    </location>
</feature>
<feature type="compositionally biased region" description="Basic and acidic residues" evidence="6">
    <location>
        <begin position="467"/>
        <end position="477"/>
    </location>
</feature>
<feature type="region of interest" description="Disordered" evidence="6">
    <location>
        <begin position="498"/>
        <end position="535"/>
    </location>
</feature>
<evidence type="ECO:0000313" key="10">
    <source>
        <dbReference type="Proteomes" id="UP000777482"/>
    </source>
</evidence>
<evidence type="ECO:0000256" key="3">
    <source>
        <dbReference type="ARBA" id="ARBA00022989"/>
    </source>
</evidence>
<name>A0A9P7B674_RHOMI</name>
<dbReference type="PROSITE" id="PS51846">
    <property type="entry name" value="CNNM"/>
    <property type="match status" value="1"/>
</dbReference>
<feature type="compositionally biased region" description="Polar residues" evidence="6">
    <location>
        <begin position="750"/>
        <end position="766"/>
    </location>
</feature>
<feature type="compositionally biased region" description="Low complexity" evidence="6">
    <location>
        <begin position="498"/>
        <end position="507"/>
    </location>
</feature>
<dbReference type="InterPro" id="IPR002550">
    <property type="entry name" value="CNNM"/>
</dbReference>
<feature type="compositionally biased region" description="Low complexity" evidence="6">
    <location>
        <begin position="14"/>
        <end position="24"/>
    </location>
</feature>
<dbReference type="InterPro" id="IPR046342">
    <property type="entry name" value="CBS_dom_sf"/>
</dbReference>